<proteinExistence type="predicted"/>
<feature type="coiled-coil region" evidence="1">
    <location>
        <begin position="54"/>
        <end position="81"/>
    </location>
</feature>
<comment type="caution">
    <text evidence="2">The sequence shown here is derived from an EMBL/GenBank/DDBJ whole genome shotgun (WGS) entry which is preliminary data.</text>
</comment>
<dbReference type="EMBL" id="CAJEWN010000096">
    <property type="protein sequence ID" value="CAD2163173.1"/>
    <property type="molecule type" value="Genomic_DNA"/>
</dbReference>
<dbReference type="Proteomes" id="UP000580250">
    <property type="component" value="Unassembled WGS sequence"/>
</dbReference>
<name>A0A6V7UQ20_MELEN</name>
<sequence>MKKQLEEWSFCTNSSDNINNSNKIEDETNSSIVVDKEEEEEGSKDFYGLSKNIVKSLLQRIKKLEETNNDNIENFKILNENMLKI</sequence>
<evidence type="ECO:0000256" key="1">
    <source>
        <dbReference type="SAM" id="Coils"/>
    </source>
</evidence>
<accession>A0A6V7UQ20</accession>
<reference evidence="2 3" key="1">
    <citation type="submission" date="2020-08" db="EMBL/GenBank/DDBJ databases">
        <authorList>
            <person name="Koutsovoulos G."/>
            <person name="Danchin GJ E."/>
        </authorList>
    </citation>
    <scope>NUCLEOTIDE SEQUENCE [LARGE SCALE GENOMIC DNA]</scope>
</reference>
<gene>
    <name evidence="2" type="ORF">MENT_LOCUS15855</name>
</gene>
<evidence type="ECO:0000313" key="3">
    <source>
        <dbReference type="Proteomes" id="UP000580250"/>
    </source>
</evidence>
<dbReference type="AlphaFoldDB" id="A0A6V7UQ20"/>
<protein>
    <submittedName>
        <fullName evidence="2">Uncharacterized protein</fullName>
    </submittedName>
</protein>
<keyword evidence="1" id="KW-0175">Coiled coil</keyword>
<evidence type="ECO:0000313" key="2">
    <source>
        <dbReference type="EMBL" id="CAD2163173.1"/>
    </source>
</evidence>
<organism evidence="2 3">
    <name type="scientific">Meloidogyne enterolobii</name>
    <name type="common">Root-knot nematode worm</name>
    <name type="synonym">Meloidogyne mayaguensis</name>
    <dbReference type="NCBI Taxonomy" id="390850"/>
    <lineage>
        <taxon>Eukaryota</taxon>
        <taxon>Metazoa</taxon>
        <taxon>Ecdysozoa</taxon>
        <taxon>Nematoda</taxon>
        <taxon>Chromadorea</taxon>
        <taxon>Rhabditida</taxon>
        <taxon>Tylenchina</taxon>
        <taxon>Tylenchomorpha</taxon>
        <taxon>Tylenchoidea</taxon>
        <taxon>Meloidogynidae</taxon>
        <taxon>Meloidogyninae</taxon>
        <taxon>Meloidogyne</taxon>
    </lineage>
</organism>